<organism evidence="2 3">
    <name type="scientific">Coccomyxa viridis</name>
    <dbReference type="NCBI Taxonomy" id="1274662"/>
    <lineage>
        <taxon>Eukaryota</taxon>
        <taxon>Viridiplantae</taxon>
        <taxon>Chlorophyta</taxon>
        <taxon>core chlorophytes</taxon>
        <taxon>Trebouxiophyceae</taxon>
        <taxon>Trebouxiophyceae incertae sedis</taxon>
        <taxon>Coccomyxaceae</taxon>
        <taxon>Coccomyxa</taxon>
    </lineage>
</organism>
<evidence type="ECO:0000256" key="1">
    <source>
        <dbReference type="SAM" id="MobiDB-lite"/>
    </source>
</evidence>
<keyword evidence="3" id="KW-1185">Reference proteome</keyword>
<accession>A0ABP1FVZ7</accession>
<feature type="region of interest" description="Disordered" evidence="1">
    <location>
        <begin position="195"/>
        <end position="244"/>
    </location>
</feature>
<comment type="caution">
    <text evidence="2">The sequence shown here is derived from an EMBL/GenBank/DDBJ whole genome shotgun (WGS) entry which is preliminary data.</text>
</comment>
<feature type="compositionally biased region" description="Pro residues" evidence="1">
    <location>
        <begin position="203"/>
        <end position="214"/>
    </location>
</feature>
<sequence length="244" mass="27065">MVELVLGRLTPKLDAVKKEADERHSQLLAENTSFKAEHMRKDAQIELLTNKNAALNRRLEQLEIANRSNNVILFNVPEEKPGTRPIDSVKSMFEKLPGQDIPTEMPTACMRMGKPRTGPSARPRPIKAVFASGDAKHVALKRGKDIRAKGFGIDVDLTPAQQQQRNLKRSRFTALKEQNMFPFWKGARLFYRQGDQVLEDLGPRPPTAPPPPSQNPRSRTAPPPPPSQAPSSSAGPPYALVAMP</sequence>
<protein>
    <submittedName>
        <fullName evidence="2">G4616 protein</fullName>
    </submittedName>
</protein>
<proteinExistence type="predicted"/>
<dbReference type="Proteomes" id="UP001497392">
    <property type="component" value="Unassembled WGS sequence"/>
</dbReference>
<reference evidence="2 3" key="1">
    <citation type="submission" date="2024-06" db="EMBL/GenBank/DDBJ databases">
        <authorList>
            <person name="Kraege A."/>
            <person name="Thomma B."/>
        </authorList>
    </citation>
    <scope>NUCLEOTIDE SEQUENCE [LARGE SCALE GENOMIC DNA]</scope>
</reference>
<dbReference type="EMBL" id="CAXHTA020000006">
    <property type="protein sequence ID" value="CAL5222277.1"/>
    <property type="molecule type" value="Genomic_DNA"/>
</dbReference>
<gene>
    <name evidence="2" type="primary">g4616</name>
    <name evidence="2" type="ORF">VP750_LOCUS3936</name>
</gene>
<feature type="compositionally biased region" description="Low complexity" evidence="1">
    <location>
        <begin position="229"/>
        <end position="244"/>
    </location>
</feature>
<evidence type="ECO:0000313" key="3">
    <source>
        <dbReference type="Proteomes" id="UP001497392"/>
    </source>
</evidence>
<name>A0ABP1FVZ7_9CHLO</name>
<evidence type="ECO:0000313" key="2">
    <source>
        <dbReference type="EMBL" id="CAL5222277.1"/>
    </source>
</evidence>